<proteinExistence type="predicted"/>
<organism evidence="6 7">
    <name type="scientific">Abyssobacteria bacterium (strain SURF_5)</name>
    <dbReference type="NCBI Taxonomy" id="2093360"/>
    <lineage>
        <taxon>Bacteria</taxon>
        <taxon>Pseudomonadati</taxon>
        <taxon>Candidatus Hydrogenedentota</taxon>
        <taxon>Candidatus Abyssobacteria</taxon>
    </lineage>
</organism>
<feature type="transmembrane region" description="Helical" evidence="4">
    <location>
        <begin position="7"/>
        <end position="28"/>
    </location>
</feature>
<name>A0A3A4NCR9_ABYX5</name>
<feature type="transmembrane region" description="Helical" evidence="4">
    <location>
        <begin position="307"/>
        <end position="329"/>
    </location>
</feature>
<keyword evidence="3 4" id="KW-0472">Membrane</keyword>
<feature type="transmembrane region" description="Helical" evidence="4">
    <location>
        <begin position="283"/>
        <end position="301"/>
    </location>
</feature>
<dbReference type="PANTHER" id="PTHR23528">
    <property type="match status" value="1"/>
</dbReference>
<dbReference type="PROSITE" id="PS50850">
    <property type="entry name" value="MFS"/>
    <property type="match status" value="2"/>
</dbReference>
<feature type="transmembrane region" description="Helical" evidence="4">
    <location>
        <begin position="168"/>
        <end position="188"/>
    </location>
</feature>
<dbReference type="InterPro" id="IPR020846">
    <property type="entry name" value="MFS_dom"/>
</dbReference>
<feature type="transmembrane region" description="Helical" evidence="4">
    <location>
        <begin position="225"/>
        <end position="243"/>
    </location>
</feature>
<dbReference type="PANTHER" id="PTHR23528:SF1">
    <property type="entry name" value="MAJOR FACILITATOR SUPERFAMILY (MFS) PROFILE DOMAIN-CONTAINING PROTEIN"/>
    <property type="match status" value="1"/>
</dbReference>
<evidence type="ECO:0000313" key="6">
    <source>
        <dbReference type="EMBL" id="RJP18687.1"/>
    </source>
</evidence>
<evidence type="ECO:0000259" key="5">
    <source>
        <dbReference type="PROSITE" id="PS50850"/>
    </source>
</evidence>
<evidence type="ECO:0000256" key="3">
    <source>
        <dbReference type="ARBA" id="ARBA00023136"/>
    </source>
</evidence>
<dbReference type="InterPro" id="IPR036259">
    <property type="entry name" value="MFS_trans_sf"/>
</dbReference>
<feature type="transmembrane region" description="Helical" evidence="4">
    <location>
        <begin position="367"/>
        <end position="387"/>
    </location>
</feature>
<reference evidence="6 7" key="1">
    <citation type="journal article" date="2017" name="ISME J.">
        <title>Energy and carbon metabolisms in a deep terrestrial subsurface fluid microbial community.</title>
        <authorList>
            <person name="Momper L."/>
            <person name="Jungbluth S.P."/>
            <person name="Lee M.D."/>
            <person name="Amend J.P."/>
        </authorList>
    </citation>
    <scope>NUCLEOTIDE SEQUENCE [LARGE SCALE GENOMIC DNA]</scope>
    <source>
        <strain evidence="6">SURF_5</strain>
    </source>
</reference>
<evidence type="ECO:0000256" key="1">
    <source>
        <dbReference type="ARBA" id="ARBA00022692"/>
    </source>
</evidence>
<feature type="transmembrane region" description="Helical" evidence="4">
    <location>
        <begin position="48"/>
        <end position="68"/>
    </location>
</feature>
<feature type="domain" description="Major facilitator superfamily (MFS) profile" evidence="5">
    <location>
        <begin position="216"/>
        <end position="404"/>
    </location>
</feature>
<dbReference type="EMBL" id="QZKU01000098">
    <property type="protein sequence ID" value="RJP18687.1"/>
    <property type="molecule type" value="Genomic_DNA"/>
</dbReference>
<sequence length="404" mass="44102">MNPQKISLSTMFILGAGWFGSNFFWAFYGGPMPLFLKNFSESKFSISLVLGFAGLASCIMPPIVGHVSDRTWTRFGRRKPFVVFGVSGVLLCLFVIPHLQTFASVAVLSAILYLVIACAETPLFSLLPDITPVEQRSTTSGIVHLLGSVGLIIFFAISSRLWDVHPVAVFRMVGIVTFTAMLTVVLLIKEPATIESTQKQTSGISSYLSGIIQETEAMKYYSAQFFWWLGFYMVSTFITLFAVEELGVTEGDSMFLPMALTVVTTLSMYPLGVLGDHVGRKKLLTAMIALWGVLGLFIGFSRTLPQAVILVGLTGLPFATVLGVGYAYMLDLIPPERTAEFVGFSIFSISLPMVLGAILAGTFIDIFGFRLLFPIGSLAMFVGLIILQFTSPRAALLTPQERPD</sequence>
<evidence type="ECO:0000313" key="7">
    <source>
        <dbReference type="Proteomes" id="UP000265882"/>
    </source>
</evidence>
<protein>
    <submittedName>
        <fullName evidence="6">MFS transporter</fullName>
    </submittedName>
</protein>
<accession>A0A3A4NCR9</accession>
<gene>
    <name evidence="6" type="ORF">C4520_13920</name>
</gene>
<feature type="transmembrane region" description="Helical" evidence="4">
    <location>
        <begin position="80"/>
        <end position="99"/>
    </location>
</feature>
<evidence type="ECO:0000256" key="4">
    <source>
        <dbReference type="SAM" id="Phobius"/>
    </source>
</evidence>
<feature type="transmembrane region" description="Helical" evidence="4">
    <location>
        <begin position="139"/>
        <end position="162"/>
    </location>
</feature>
<feature type="transmembrane region" description="Helical" evidence="4">
    <location>
        <begin position="105"/>
        <end position="127"/>
    </location>
</feature>
<keyword evidence="2 4" id="KW-1133">Transmembrane helix</keyword>
<dbReference type="SUPFAM" id="SSF103473">
    <property type="entry name" value="MFS general substrate transporter"/>
    <property type="match status" value="1"/>
</dbReference>
<dbReference type="Proteomes" id="UP000265882">
    <property type="component" value="Unassembled WGS sequence"/>
</dbReference>
<feature type="transmembrane region" description="Helical" evidence="4">
    <location>
        <begin position="341"/>
        <end position="361"/>
    </location>
</feature>
<dbReference type="GO" id="GO:0022857">
    <property type="term" value="F:transmembrane transporter activity"/>
    <property type="evidence" value="ECO:0007669"/>
    <property type="project" value="InterPro"/>
</dbReference>
<feature type="domain" description="Major facilitator superfamily (MFS) profile" evidence="5">
    <location>
        <begin position="1"/>
        <end position="192"/>
    </location>
</feature>
<dbReference type="AlphaFoldDB" id="A0A3A4NCR9"/>
<keyword evidence="1 4" id="KW-0812">Transmembrane</keyword>
<comment type="caution">
    <text evidence="6">The sequence shown here is derived from an EMBL/GenBank/DDBJ whole genome shotgun (WGS) entry which is preliminary data.</text>
</comment>
<dbReference type="Pfam" id="PF07690">
    <property type="entry name" value="MFS_1"/>
    <property type="match status" value="1"/>
</dbReference>
<dbReference type="InterPro" id="IPR011701">
    <property type="entry name" value="MFS"/>
</dbReference>
<evidence type="ECO:0000256" key="2">
    <source>
        <dbReference type="ARBA" id="ARBA00022989"/>
    </source>
</evidence>
<feature type="transmembrane region" description="Helical" evidence="4">
    <location>
        <begin position="255"/>
        <end position="274"/>
    </location>
</feature>
<dbReference type="Gene3D" id="1.20.1250.20">
    <property type="entry name" value="MFS general substrate transporter like domains"/>
    <property type="match status" value="2"/>
</dbReference>